<organism evidence="3 4">
    <name type="scientific">Paraburkholderia fungorum</name>
    <dbReference type="NCBI Taxonomy" id="134537"/>
    <lineage>
        <taxon>Bacteria</taxon>
        <taxon>Pseudomonadati</taxon>
        <taxon>Pseudomonadota</taxon>
        <taxon>Betaproteobacteria</taxon>
        <taxon>Burkholderiales</taxon>
        <taxon>Burkholderiaceae</taxon>
        <taxon>Paraburkholderia</taxon>
    </lineage>
</organism>
<feature type="chain" id="PRO_5019079736" evidence="2">
    <location>
        <begin position="25"/>
        <end position="122"/>
    </location>
</feature>
<evidence type="ECO:0000313" key="4">
    <source>
        <dbReference type="Proteomes" id="UP000283709"/>
    </source>
</evidence>
<comment type="caution">
    <text evidence="3">The sequence shown here is derived from an EMBL/GenBank/DDBJ whole genome shotgun (WGS) entry which is preliminary data.</text>
</comment>
<gene>
    <name evidence="3" type="ORF">BCY88_02965</name>
</gene>
<evidence type="ECO:0000313" key="3">
    <source>
        <dbReference type="EMBL" id="RKF46958.1"/>
    </source>
</evidence>
<feature type="compositionally biased region" description="Low complexity" evidence="1">
    <location>
        <begin position="70"/>
        <end position="80"/>
    </location>
</feature>
<dbReference type="Proteomes" id="UP000283709">
    <property type="component" value="Unassembled WGS sequence"/>
</dbReference>
<dbReference type="AlphaFoldDB" id="A0A420GNU7"/>
<reference evidence="3 4" key="1">
    <citation type="submission" date="2016-07" db="EMBL/GenBank/DDBJ databases">
        <title>Genome analysis of Burkholderia fungorum ES3-20.</title>
        <authorList>
            <person name="Xu D."/>
            <person name="Yao R."/>
            <person name="Zheng S."/>
        </authorList>
    </citation>
    <scope>NUCLEOTIDE SEQUENCE [LARGE SCALE GENOMIC DNA]</scope>
    <source>
        <strain evidence="3 4">ES3-20</strain>
    </source>
</reference>
<evidence type="ECO:0000256" key="1">
    <source>
        <dbReference type="SAM" id="MobiDB-lite"/>
    </source>
</evidence>
<name>A0A420GNU7_9BURK</name>
<dbReference type="EMBL" id="MCAS01000012">
    <property type="protein sequence ID" value="RKF46958.1"/>
    <property type="molecule type" value="Genomic_DNA"/>
</dbReference>
<feature type="compositionally biased region" description="Polar residues" evidence="1">
    <location>
        <begin position="82"/>
        <end position="94"/>
    </location>
</feature>
<keyword evidence="2" id="KW-0732">Signal</keyword>
<feature type="compositionally biased region" description="Pro residues" evidence="1">
    <location>
        <begin position="112"/>
        <end position="122"/>
    </location>
</feature>
<evidence type="ECO:0000256" key="2">
    <source>
        <dbReference type="SAM" id="SignalP"/>
    </source>
</evidence>
<accession>A0A420GNU7</accession>
<feature type="signal peptide" evidence="2">
    <location>
        <begin position="1"/>
        <end position="24"/>
    </location>
</feature>
<sequence>MRARFARFAMIVAAGLLPCGLAFAQTPPAAPSAGQVSKRVCVDVEVGGERTLSYDCLSQQLTPTVPPDAPASQSAAQALANGPSNRVGTFNLSAERNRFGANWGKSITPQRPQSPQPAPVGR</sequence>
<protein>
    <submittedName>
        <fullName evidence="3">Uncharacterized protein</fullName>
    </submittedName>
</protein>
<proteinExistence type="predicted"/>
<feature type="region of interest" description="Disordered" evidence="1">
    <location>
        <begin position="63"/>
        <end position="122"/>
    </location>
</feature>